<organism evidence="3 4">
    <name type="scientific">Candidatus Fischerbacteria bacterium RBG_13_37_8</name>
    <dbReference type="NCBI Taxonomy" id="1817863"/>
    <lineage>
        <taxon>Bacteria</taxon>
        <taxon>Candidatus Fischeribacteriota</taxon>
    </lineage>
</organism>
<accession>A0A1F5VDD4</accession>
<dbReference type="PANTHER" id="PTHR31302:SF0">
    <property type="entry name" value="TRANSMEMBRANE PROTEIN WITH METALLOPHOSPHOESTERASE DOMAIN"/>
    <property type="match status" value="1"/>
</dbReference>
<dbReference type="EMBL" id="MFGW01000195">
    <property type="protein sequence ID" value="OGF61453.1"/>
    <property type="molecule type" value="Genomic_DNA"/>
</dbReference>
<feature type="domain" description="Calcineurin-like phosphoesterase" evidence="2">
    <location>
        <begin position="173"/>
        <end position="337"/>
    </location>
</feature>
<evidence type="ECO:0000313" key="4">
    <source>
        <dbReference type="Proteomes" id="UP000178943"/>
    </source>
</evidence>
<proteinExistence type="predicted"/>
<sequence length="404" mass="46250">MLIDIIMQSYNFIQNNVFLIIYIGCQVILAYAIGRRIFSNKARYIRQRFFVYGIAPVFIVMNASCLANKIGNYISFKTAGLVLFKIWLLLSIAICIIFFLTKIWRIIVRIIAKINFIKSERNVTIETPKFLNESRKHGRIVRHMNNFEHFKNALRIEEVNLEIGNYSPESRALRILQLTDLHIGAYFHPDMAQEVVTLSNEQHCDLVLLTGDFINLDRRMAGPCIDILSQLKAPLGVYGCLGNHEIITETEDYFTRELAARSITILRNEYQRIAYEQGDFYLLGVDYFTAAMKYKEACKLFKYIPSNKTLVLCHNPNYFPIFAHYNAAVTFSGHTHGGQIKFEVGPAVIAPSLFLSPYLHGHYCLNKSHLYVSRGLGTSGAPIRLFCPPEITVFNLTMGTMDNQ</sequence>
<feature type="transmembrane region" description="Helical" evidence="1">
    <location>
        <begin position="82"/>
        <end position="101"/>
    </location>
</feature>
<feature type="transmembrane region" description="Helical" evidence="1">
    <location>
        <begin position="17"/>
        <end position="38"/>
    </location>
</feature>
<gene>
    <name evidence="3" type="ORF">A2Y62_12195</name>
</gene>
<reference evidence="3 4" key="1">
    <citation type="journal article" date="2016" name="Nat. Commun.">
        <title>Thousands of microbial genomes shed light on interconnected biogeochemical processes in an aquifer system.</title>
        <authorList>
            <person name="Anantharaman K."/>
            <person name="Brown C.T."/>
            <person name="Hug L.A."/>
            <person name="Sharon I."/>
            <person name="Castelle C.J."/>
            <person name="Probst A.J."/>
            <person name="Thomas B.C."/>
            <person name="Singh A."/>
            <person name="Wilkins M.J."/>
            <person name="Karaoz U."/>
            <person name="Brodie E.L."/>
            <person name="Williams K.H."/>
            <person name="Hubbard S.S."/>
            <person name="Banfield J.F."/>
        </authorList>
    </citation>
    <scope>NUCLEOTIDE SEQUENCE [LARGE SCALE GENOMIC DNA]</scope>
</reference>
<dbReference type="SUPFAM" id="SSF56300">
    <property type="entry name" value="Metallo-dependent phosphatases"/>
    <property type="match status" value="1"/>
</dbReference>
<dbReference type="Gene3D" id="3.60.21.10">
    <property type="match status" value="1"/>
</dbReference>
<evidence type="ECO:0000313" key="3">
    <source>
        <dbReference type="EMBL" id="OGF61453.1"/>
    </source>
</evidence>
<dbReference type="InterPro" id="IPR051158">
    <property type="entry name" value="Metallophosphoesterase_sf"/>
</dbReference>
<dbReference type="GO" id="GO:0016787">
    <property type="term" value="F:hydrolase activity"/>
    <property type="evidence" value="ECO:0007669"/>
    <property type="project" value="InterPro"/>
</dbReference>
<evidence type="ECO:0000259" key="2">
    <source>
        <dbReference type="Pfam" id="PF00149"/>
    </source>
</evidence>
<dbReference type="CDD" id="cd07385">
    <property type="entry name" value="MPP_YkuE_C"/>
    <property type="match status" value="1"/>
</dbReference>
<protein>
    <recommendedName>
        <fullName evidence="2">Calcineurin-like phosphoesterase domain-containing protein</fullName>
    </recommendedName>
</protein>
<evidence type="ECO:0000256" key="1">
    <source>
        <dbReference type="SAM" id="Phobius"/>
    </source>
</evidence>
<dbReference type="InterPro" id="IPR004843">
    <property type="entry name" value="Calcineurin-like_PHP"/>
</dbReference>
<dbReference type="Pfam" id="PF00149">
    <property type="entry name" value="Metallophos"/>
    <property type="match status" value="1"/>
</dbReference>
<dbReference type="Proteomes" id="UP000178943">
    <property type="component" value="Unassembled WGS sequence"/>
</dbReference>
<keyword evidence="1" id="KW-0472">Membrane</keyword>
<keyword evidence="1" id="KW-1133">Transmembrane helix</keyword>
<dbReference type="PANTHER" id="PTHR31302">
    <property type="entry name" value="TRANSMEMBRANE PROTEIN WITH METALLOPHOSPHOESTERASE DOMAIN-RELATED"/>
    <property type="match status" value="1"/>
</dbReference>
<name>A0A1F5VDD4_9BACT</name>
<dbReference type="AlphaFoldDB" id="A0A1F5VDD4"/>
<feature type="transmembrane region" description="Helical" evidence="1">
    <location>
        <begin position="50"/>
        <end position="70"/>
    </location>
</feature>
<keyword evidence="1" id="KW-0812">Transmembrane</keyword>
<dbReference type="STRING" id="1817863.A2Y62_12195"/>
<dbReference type="InterPro" id="IPR029052">
    <property type="entry name" value="Metallo-depent_PP-like"/>
</dbReference>
<comment type="caution">
    <text evidence="3">The sequence shown here is derived from an EMBL/GenBank/DDBJ whole genome shotgun (WGS) entry which is preliminary data.</text>
</comment>